<dbReference type="Pfam" id="PF13439">
    <property type="entry name" value="Glyco_transf_4"/>
    <property type="match status" value="1"/>
</dbReference>
<organism evidence="3">
    <name type="scientific">candidate division WS2 bacterium ADurb.Bin280</name>
    <dbReference type="NCBI Taxonomy" id="1852829"/>
    <lineage>
        <taxon>Bacteria</taxon>
        <taxon>candidate division WS2</taxon>
    </lineage>
</organism>
<dbReference type="SUPFAM" id="SSF53756">
    <property type="entry name" value="UDP-Glycosyltransferase/glycogen phosphorylase"/>
    <property type="match status" value="1"/>
</dbReference>
<dbReference type="Proteomes" id="UP000485367">
    <property type="component" value="Unassembled WGS sequence"/>
</dbReference>
<dbReference type="EMBL" id="MWBO01000019">
    <property type="protein sequence ID" value="OQA52868.1"/>
    <property type="molecule type" value="Genomic_DNA"/>
</dbReference>
<name>A0A1V5SEE2_9BACT</name>
<dbReference type="PANTHER" id="PTHR12526:SF630">
    <property type="entry name" value="GLYCOSYLTRANSFERASE"/>
    <property type="match status" value="1"/>
</dbReference>
<dbReference type="CDD" id="cd03801">
    <property type="entry name" value="GT4_PimA-like"/>
    <property type="match status" value="1"/>
</dbReference>
<feature type="domain" description="Glycosyl transferase family 1" evidence="1">
    <location>
        <begin position="253"/>
        <end position="361"/>
    </location>
</feature>
<evidence type="ECO:0000259" key="1">
    <source>
        <dbReference type="Pfam" id="PF00534"/>
    </source>
</evidence>
<sequence length="389" mass="43725">MKIAFIRYPDYLYKSEKVIKGGSEVANQQIIDALRSSGVEVVEFAPESQERFELASVPAIGTPLMFQDLYKKIDEINSCDLVVTTNWFGMIIPEIKVPLVVIFHSNSKSLARSIDIKNITDKENLKKWLDRAKEFGLGLESKQGIHEQIIAIEEEYYCKNADHVVAVSEALRESLIEDYQIAKERITAINNPYDADWEGVEIKKDFSSKLEVVALTRLPGDLNGFVWKSADRIAEVFSNLKNVKTTIVAGVGKANYRDFFIKFVPDAQLVENADHGQVASILSKANIALLMSRWEACQMTLIESMTMGVIPISFRVGVAEEAIEDGVNGFLVESIDEALSVVDMLDKDRELAAKISANARKSAKEKFNTNYIGEEYKSLFEEIINKSRF</sequence>
<evidence type="ECO:0000259" key="2">
    <source>
        <dbReference type="Pfam" id="PF13439"/>
    </source>
</evidence>
<keyword evidence="3" id="KW-0328">Glycosyltransferase</keyword>
<keyword evidence="3" id="KW-0808">Transferase</keyword>
<dbReference type="GO" id="GO:0016757">
    <property type="term" value="F:glycosyltransferase activity"/>
    <property type="evidence" value="ECO:0007669"/>
    <property type="project" value="UniProtKB-KW"/>
</dbReference>
<protein>
    <submittedName>
        <fullName evidence="3">UDP-D-galactose:(Glucosyl)lipopolysaccharide-1, 6-D-galactosyltransferase</fullName>
    </submittedName>
</protein>
<gene>
    <name evidence="3" type="ORF">BWY43_00317</name>
</gene>
<dbReference type="PANTHER" id="PTHR12526">
    <property type="entry name" value="GLYCOSYLTRANSFERASE"/>
    <property type="match status" value="1"/>
</dbReference>
<dbReference type="Pfam" id="PF00534">
    <property type="entry name" value="Glycos_transf_1"/>
    <property type="match status" value="1"/>
</dbReference>
<reference evidence="3" key="1">
    <citation type="submission" date="2017-02" db="EMBL/GenBank/DDBJ databases">
        <title>Delving into the versatile metabolic prowess of the omnipresent phylum Bacteroidetes.</title>
        <authorList>
            <person name="Nobu M.K."/>
            <person name="Mei R."/>
            <person name="Narihiro T."/>
            <person name="Kuroda K."/>
            <person name="Liu W.-T."/>
        </authorList>
    </citation>
    <scope>NUCLEOTIDE SEQUENCE</scope>
    <source>
        <strain evidence="3">ADurb.Bin280</strain>
    </source>
</reference>
<proteinExistence type="predicted"/>
<accession>A0A1V5SEE2</accession>
<dbReference type="AlphaFoldDB" id="A0A1V5SEE2"/>
<dbReference type="InterPro" id="IPR001296">
    <property type="entry name" value="Glyco_trans_1"/>
</dbReference>
<dbReference type="InterPro" id="IPR028098">
    <property type="entry name" value="Glyco_trans_4-like_N"/>
</dbReference>
<comment type="caution">
    <text evidence="3">The sequence shown here is derived from an EMBL/GenBank/DDBJ whole genome shotgun (WGS) entry which is preliminary data.</text>
</comment>
<feature type="domain" description="Glycosyltransferase subfamily 4-like N-terminal" evidence="2">
    <location>
        <begin position="21"/>
        <end position="196"/>
    </location>
</feature>
<dbReference type="Gene3D" id="3.40.50.2000">
    <property type="entry name" value="Glycogen Phosphorylase B"/>
    <property type="match status" value="2"/>
</dbReference>
<evidence type="ECO:0000313" key="3">
    <source>
        <dbReference type="EMBL" id="OQA52868.1"/>
    </source>
</evidence>